<dbReference type="InterPro" id="IPR011250">
    <property type="entry name" value="OMP/PagP_B-barrel"/>
</dbReference>
<comment type="subcellular location">
    <subcellularLocation>
        <location evidence="1">Cell outer membrane</location>
    </subcellularLocation>
</comment>
<evidence type="ECO:0000256" key="5">
    <source>
        <dbReference type="ARBA" id="ARBA00038306"/>
    </source>
</evidence>
<organism evidence="8 9">
    <name type="scientific">Aminobacter niigataensis</name>
    <dbReference type="NCBI Taxonomy" id="83265"/>
    <lineage>
        <taxon>Bacteria</taxon>
        <taxon>Pseudomonadati</taxon>
        <taxon>Pseudomonadota</taxon>
        <taxon>Alphaproteobacteria</taxon>
        <taxon>Hyphomicrobiales</taxon>
        <taxon>Phyllobacteriaceae</taxon>
        <taxon>Aminobacter</taxon>
    </lineage>
</organism>
<protein>
    <submittedName>
        <fullName evidence="8">Outer membrane immunogenic protein</fullName>
    </submittedName>
</protein>
<evidence type="ECO:0000313" key="8">
    <source>
        <dbReference type="EMBL" id="MBB4651259.1"/>
    </source>
</evidence>
<dbReference type="PANTHER" id="PTHR34001">
    <property type="entry name" value="BLL7405 PROTEIN"/>
    <property type="match status" value="1"/>
</dbReference>
<evidence type="ECO:0000256" key="4">
    <source>
        <dbReference type="ARBA" id="ARBA00023237"/>
    </source>
</evidence>
<keyword evidence="4" id="KW-0998">Cell outer membrane</keyword>
<feature type="domain" description="Outer membrane protein beta-barrel" evidence="7">
    <location>
        <begin position="12"/>
        <end position="214"/>
    </location>
</feature>
<evidence type="ECO:0000256" key="1">
    <source>
        <dbReference type="ARBA" id="ARBA00004442"/>
    </source>
</evidence>
<dbReference type="InterPro" id="IPR027385">
    <property type="entry name" value="Beta-barrel_OMP"/>
</dbReference>
<dbReference type="RefSeq" id="WP_183263127.1">
    <property type="nucleotide sequence ID" value="NZ_BAAAVZ010000015.1"/>
</dbReference>
<proteinExistence type="inferred from homology"/>
<dbReference type="Pfam" id="PF13505">
    <property type="entry name" value="OMP_b-brl"/>
    <property type="match status" value="1"/>
</dbReference>
<evidence type="ECO:0000313" key="9">
    <source>
        <dbReference type="Proteomes" id="UP000539538"/>
    </source>
</evidence>
<feature type="signal peptide" evidence="6">
    <location>
        <begin position="1"/>
        <end position="20"/>
    </location>
</feature>
<dbReference type="EMBL" id="JACHOT010000003">
    <property type="protein sequence ID" value="MBB4651259.1"/>
    <property type="molecule type" value="Genomic_DNA"/>
</dbReference>
<comment type="caution">
    <text evidence="8">The sequence shown here is derived from an EMBL/GenBank/DDBJ whole genome shotgun (WGS) entry which is preliminary data.</text>
</comment>
<dbReference type="Gene3D" id="2.40.160.20">
    <property type="match status" value="1"/>
</dbReference>
<keyword evidence="2 6" id="KW-0732">Signal</keyword>
<dbReference type="SUPFAM" id="SSF56925">
    <property type="entry name" value="OMPA-like"/>
    <property type="match status" value="1"/>
</dbReference>
<keyword evidence="3" id="KW-0472">Membrane</keyword>
<keyword evidence="9" id="KW-1185">Reference proteome</keyword>
<dbReference type="Proteomes" id="UP000539538">
    <property type="component" value="Unassembled WGS sequence"/>
</dbReference>
<name>A0ABR6L390_9HYPH</name>
<evidence type="ECO:0000259" key="7">
    <source>
        <dbReference type="Pfam" id="PF13505"/>
    </source>
</evidence>
<evidence type="ECO:0000256" key="6">
    <source>
        <dbReference type="SAM" id="SignalP"/>
    </source>
</evidence>
<reference evidence="8 9" key="1">
    <citation type="submission" date="2020-08" db="EMBL/GenBank/DDBJ databases">
        <title>Genomic Encyclopedia of Type Strains, Phase IV (KMG-IV): sequencing the most valuable type-strain genomes for metagenomic binning, comparative biology and taxonomic classification.</title>
        <authorList>
            <person name="Goeker M."/>
        </authorList>
    </citation>
    <scope>NUCLEOTIDE SEQUENCE [LARGE SCALE GENOMIC DNA]</scope>
    <source>
        <strain evidence="8 9">DSM 7050</strain>
    </source>
</reference>
<gene>
    <name evidence="8" type="ORF">GGQ99_003022</name>
</gene>
<feature type="chain" id="PRO_5045085257" evidence="6">
    <location>
        <begin position="21"/>
        <end position="214"/>
    </location>
</feature>
<comment type="similarity">
    <text evidence="5">Belongs to the Omp25/RopB family.</text>
</comment>
<evidence type="ECO:0000256" key="3">
    <source>
        <dbReference type="ARBA" id="ARBA00023136"/>
    </source>
</evidence>
<sequence>MKRLAVASASMVVAAGSAFAQDARQAAVDWSGAYVGAFAGGANGDATYANVPVGVPDMGAIDGGLAGLKAGYRYQYGVAVMGVSVDGALGNVKGIVGSFNHARFNVDWLATANAQFGLAFGRALVYGTAGGALVGIQHDYDSFASIDVSYPRRTHSGYAVGGGAEYAFAEKASISFEVRHFVLEAQTFPQVLNVTGHTVDADFTTGTIGLNVRF</sequence>
<evidence type="ECO:0000256" key="2">
    <source>
        <dbReference type="ARBA" id="ARBA00022729"/>
    </source>
</evidence>
<accession>A0ABR6L390</accession>
<dbReference type="InterPro" id="IPR051692">
    <property type="entry name" value="OMP-like"/>
</dbReference>
<dbReference type="PANTHER" id="PTHR34001:SF3">
    <property type="entry name" value="BLL7405 PROTEIN"/>
    <property type="match status" value="1"/>
</dbReference>